<dbReference type="STRING" id="3821.A0A151TZ04"/>
<dbReference type="GO" id="GO:0046983">
    <property type="term" value="F:protein dimerization activity"/>
    <property type="evidence" value="ECO:0007669"/>
    <property type="project" value="InterPro"/>
</dbReference>
<dbReference type="SUPFAM" id="SSF53098">
    <property type="entry name" value="Ribonuclease H-like"/>
    <property type="match status" value="1"/>
</dbReference>
<dbReference type="AlphaFoldDB" id="A0A151TZ04"/>
<reference evidence="2 3" key="1">
    <citation type="journal article" date="2012" name="Nat. Biotechnol.">
        <title>Draft genome sequence of pigeonpea (Cajanus cajan), an orphan legume crop of resource-poor farmers.</title>
        <authorList>
            <person name="Varshney R.K."/>
            <person name="Chen W."/>
            <person name="Li Y."/>
            <person name="Bharti A.K."/>
            <person name="Saxena R.K."/>
            <person name="Schlueter J.A."/>
            <person name="Donoghue M.T."/>
            <person name="Azam S."/>
            <person name="Fan G."/>
            <person name="Whaley A.M."/>
            <person name="Farmer A.D."/>
            <person name="Sheridan J."/>
            <person name="Iwata A."/>
            <person name="Tuteja R."/>
            <person name="Penmetsa R.V."/>
            <person name="Wu W."/>
            <person name="Upadhyaya H.D."/>
            <person name="Yang S.P."/>
            <person name="Shah T."/>
            <person name="Saxena K.B."/>
            <person name="Michael T."/>
            <person name="McCombie W.R."/>
            <person name="Yang B."/>
            <person name="Zhang G."/>
            <person name="Yang H."/>
            <person name="Wang J."/>
            <person name="Spillane C."/>
            <person name="Cook D.R."/>
            <person name="May G.D."/>
            <person name="Xu X."/>
            <person name="Jackson S.A."/>
        </authorList>
    </citation>
    <scope>NUCLEOTIDE SEQUENCE [LARGE SCALE GENOMIC DNA]</scope>
    <source>
        <strain evidence="3">cv. Asha</strain>
    </source>
</reference>
<evidence type="ECO:0000313" key="3">
    <source>
        <dbReference type="Proteomes" id="UP000075243"/>
    </source>
</evidence>
<dbReference type="PANTHER" id="PTHR23272:SF184">
    <property type="entry name" value="OS03G0311250 PROTEIN"/>
    <property type="match status" value="1"/>
</dbReference>
<dbReference type="InterPro" id="IPR008906">
    <property type="entry name" value="HATC_C_dom"/>
</dbReference>
<evidence type="ECO:0000313" key="2">
    <source>
        <dbReference type="EMBL" id="KYP72214.1"/>
    </source>
</evidence>
<dbReference type="EMBL" id="CM003604">
    <property type="protein sequence ID" value="KYP72214.1"/>
    <property type="molecule type" value="Genomic_DNA"/>
</dbReference>
<dbReference type="OMA" id="NEGKDPM"/>
<sequence>MARDLLAIPVSTVASEFAFSTGGRVLDPYRSSLTPRMVEALICTQDWLKRTQLQLFSNENGDFEELEKFEQK</sequence>
<proteinExistence type="predicted"/>
<name>A0A151TZ04_CAJCA</name>
<dbReference type="Pfam" id="PF05699">
    <property type="entry name" value="Dimer_Tnp_hAT"/>
    <property type="match status" value="1"/>
</dbReference>
<accession>A0A151TZ04</accession>
<evidence type="ECO:0000259" key="1">
    <source>
        <dbReference type="Pfam" id="PF05699"/>
    </source>
</evidence>
<dbReference type="Proteomes" id="UP000075243">
    <property type="component" value="Chromosome 2"/>
</dbReference>
<organism evidence="2 3">
    <name type="scientific">Cajanus cajan</name>
    <name type="common">Pigeon pea</name>
    <name type="synonym">Cajanus indicus</name>
    <dbReference type="NCBI Taxonomy" id="3821"/>
    <lineage>
        <taxon>Eukaryota</taxon>
        <taxon>Viridiplantae</taxon>
        <taxon>Streptophyta</taxon>
        <taxon>Embryophyta</taxon>
        <taxon>Tracheophyta</taxon>
        <taxon>Spermatophyta</taxon>
        <taxon>Magnoliopsida</taxon>
        <taxon>eudicotyledons</taxon>
        <taxon>Gunneridae</taxon>
        <taxon>Pentapetalae</taxon>
        <taxon>rosids</taxon>
        <taxon>fabids</taxon>
        <taxon>Fabales</taxon>
        <taxon>Fabaceae</taxon>
        <taxon>Papilionoideae</taxon>
        <taxon>50 kb inversion clade</taxon>
        <taxon>NPAAA clade</taxon>
        <taxon>indigoferoid/millettioid clade</taxon>
        <taxon>Phaseoleae</taxon>
        <taxon>Cajanus</taxon>
    </lineage>
</organism>
<keyword evidence="3" id="KW-1185">Reference proteome</keyword>
<dbReference type="InterPro" id="IPR012337">
    <property type="entry name" value="RNaseH-like_sf"/>
</dbReference>
<dbReference type="Gramene" id="C.cajan_04681.t">
    <property type="protein sequence ID" value="C.cajan_04681.t.cds1"/>
    <property type="gene ID" value="C.cajan_04681"/>
</dbReference>
<dbReference type="PANTHER" id="PTHR23272">
    <property type="entry name" value="BED FINGER-RELATED"/>
    <property type="match status" value="1"/>
</dbReference>
<protein>
    <submittedName>
        <fullName evidence="2">AC transposase</fullName>
    </submittedName>
</protein>
<feature type="domain" description="HAT C-terminal dimerisation" evidence="1">
    <location>
        <begin position="1"/>
        <end position="48"/>
    </location>
</feature>
<gene>
    <name evidence="2" type="ORF">KK1_004801</name>
</gene>